<sequence length="117" mass="13217">MASSVAGMGAKFRIQIGLDNTKVSSNNATRHMTRLKLAGNLRPLCELLYVDYTGMASSVAGIRRHLRFLRRRTKLSSLLEILNFNFNCKANYHILRNFSKLRSQAQITCPTTLEGEQ</sequence>
<name>A0A1B0A932_GLOPL</name>
<reference evidence="1" key="2">
    <citation type="submission" date="2020-05" db="UniProtKB">
        <authorList>
            <consortium name="EnsemblMetazoa"/>
        </authorList>
    </citation>
    <scope>IDENTIFICATION</scope>
    <source>
        <strain evidence="1">IAEA</strain>
    </source>
</reference>
<keyword evidence="2" id="KW-1185">Reference proteome</keyword>
<organism evidence="1 2">
    <name type="scientific">Glossina pallidipes</name>
    <name type="common">Tsetse fly</name>
    <dbReference type="NCBI Taxonomy" id="7398"/>
    <lineage>
        <taxon>Eukaryota</taxon>
        <taxon>Metazoa</taxon>
        <taxon>Ecdysozoa</taxon>
        <taxon>Arthropoda</taxon>
        <taxon>Hexapoda</taxon>
        <taxon>Insecta</taxon>
        <taxon>Pterygota</taxon>
        <taxon>Neoptera</taxon>
        <taxon>Endopterygota</taxon>
        <taxon>Diptera</taxon>
        <taxon>Brachycera</taxon>
        <taxon>Muscomorpha</taxon>
        <taxon>Hippoboscoidea</taxon>
        <taxon>Glossinidae</taxon>
        <taxon>Glossina</taxon>
    </lineage>
</organism>
<dbReference type="EnsemblMetazoa" id="GPAI038165-RA">
    <property type="protein sequence ID" value="GPAI038165-PA"/>
    <property type="gene ID" value="GPAI038165"/>
</dbReference>
<reference evidence="2" key="1">
    <citation type="submission" date="2014-03" db="EMBL/GenBank/DDBJ databases">
        <authorList>
            <person name="Aksoy S."/>
            <person name="Warren W."/>
            <person name="Wilson R.K."/>
        </authorList>
    </citation>
    <scope>NUCLEOTIDE SEQUENCE [LARGE SCALE GENOMIC DNA]</scope>
    <source>
        <strain evidence="2">IAEA</strain>
    </source>
</reference>
<protein>
    <submittedName>
        <fullName evidence="1">Uncharacterized protein</fullName>
    </submittedName>
</protein>
<proteinExistence type="predicted"/>
<dbReference type="Proteomes" id="UP000092445">
    <property type="component" value="Unassembled WGS sequence"/>
</dbReference>
<evidence type="ECO:0000313" key="2">
    <source>
        <dbReference type="Proteomes" id="UP000092445"/>
    </source>
</evidence>
<dbReference type="AlphaFoldDB" id="A0A1B0A932"/>
<evidence type="ECO:0000313" key="1">
    <source>
        <dbReference type="EnsemblMetazoa" id="GPAI038165-PA"/>
    </source>
</evidence>
<accession>A0A1B0A932</accession>
<dbReference type="VEuPathDB" id="VectorBase:GPAI038165"/>